<protein>
    <submittedName>
        <fullName evidence="2">Uncharacterized MFS-type transporter YbfB</fullName>
    </submittedName>
</protein>
<keyword evidence="1" id="KW-0812">Transmembrane</keyword>
<feature type="transmembrane region" description="Helical" evidence="1">
    <location>
        <begin position="252"/>
        <end position="269"/>
    </location>
</feature>
<dbReference type="InterPro" id="IPR036259">
    <property type="entry name" value="MFS_trans_sf"/>
</dbReference>
<evidence type="ECO:0000256" key="1">
    <source>
        <dbReference type="SAM" id="Phobius"/>
    </source>
</evidence>
<feature type="transmembrane region" description="Helical" evidence="1">
    <location>
        <begin position="338"/>
        <end position="361"/>
    </location>
</feature>
<feature type="transmembrane region" description="Helical" evidence="1">
    <location>
        <begin position="304"/>
        <end position="326"/>
    </location>
</feature>
<name>A0A1G6Q902_9BURK</name>
<feature type="transmembrane region" description="Helical" evidence="1">
    <location>
        <begin position="166"/>
        <end position="187"/>
    </location>
</feature>
<dbReference type="EMBL" id="FMZC01000003">
    <property type="protein sequence ID" value="SDC88788.1"/>
    <property type="molecule type" value="Genomic_DNA"/>
</dbReference>
<feature type="transmembrane region" description="Helical" evidence="1">
    <location>
        <begin position="81"/>
        <end position="104"/>
    </location>
</feature>
<accession>A0A1G6Q902</accession>
<dbReference type="GO" id="GO:0005886">
    <property type="term" value="C:plasma membrane"/>
    <property type="evidence" value="ECO:0007669"/>
    <property type="project" value="TreeGrafter"/>
</dbReference>
<keyword evidence="1" id="KW-0472">Membrane</keyword>
<feature type="transmembrane region" description="Helical" evidence="1">
    <location>
        <begin position="218"/>
        <end position="240"/>
    </location>
</feature>
<evidence type="ECO:0000313" key="3">
    <source>
        <dbReference type="Proteomes" id="UP000198781"/>
    </source>
</evidence>
<sequence>MSATAHHGHAGLRPSFHAALLLAVGMGIGRFSFTALYPYMVAEGLIDVATGGLAASANYAGYLLGAMLAMRTRAHNARAMCVAATLGTVACLALLGLANAAVFIVVVRGLAGAFSALAMVAASTWLLEHRKHAHGAPLLYGGVGIGIAVSAELLVAGVDAGLQSHGLWWLLTAVSAVTGLAALAGLAGPEKERLAAEAVAMPVNAPPTPPASPAVNRAALTAVYALAGFGYIITATYLPLLMSKALPGTNVAHTWALFGLSAAPSCYLWHFAHRRLGTSRAMAINLLVQACGVSLPVLSSAAAAHMLSAILVGGTFLGVVTIAMPAAQRISRATGSNLMAQLTVVYSLGQIAGPLLASALFGMTQSFNAALVTASAALCVAAAISLRRF</sequence>
<reference evidence="2 3" key="1">
    <citation type="submission" date="2016-10" db="EMBL/GenBank/DDBJ databases">
        <authorList>
            <person name="de Groot N.N."/>
        </authorList>
    </citation>
    <scope>NUCLEOTIDE SEQUENCE [LARGE SCALE GENOMIC DNA]</scope>
    <source>
        <strain evidence="2 3">DSM 16619</strain>
    </source>
</reference>
<dbReference type="InterPro" id="IPR010645">
    <property type="entry name" value="MFS_4"/>
</dbReference>
<dbReference type="SUPFAM" id="SSF103473">
    <property type="entry name" value="MFS general substrate transporter"/>
    <property type="match status" value="1"/>
</dbReference>
<dbReference type="RefSeq" id="WP_092741876.1">
    <property type="nucleotide sequence ID" value="NZ_FMZC01000003.1"/>
</dbReference>
<dbReference type="STRING" id="187868.SAMN05192589_103466"/>
<dbReference type="PANTHER" id="PTHR23537:SF1">
    <property type="entry name" value="SUGAR TRANSPORTER"/>
    <property type="match status" value="1"/>
</dbReference>
<feature type="transmembrane region" description="Helical" evidence="1">
    <location>
        <begin position="139"/>
        <end position="160"/>
    </location>
</feature>
<gene>
    <name evidence="2" type="ORF">SAMN05192589_103466</name>
</gene>
<feature type="transmembrane region" description="Helical" evidence="1">
    <location>
        <begin position="281"/>
        <end position="298"/>
    </location>
</feature>
<dbReference type="Gene3D" id="1.20.1250.20">
    <property type="entry name" value="MFS general substrate transporter like domains"/>
    <property type="match status" value="2"/>
</dbReference>
<evidence type="ECO:0000313" key="2">
    <source>
        <dbReference type="EMBL" id="SDC88788.1"/>
    </source>
</evidence>
<dbReference type="PANTHER" id="PTHR23537">
    <property type="match status" value="1"/>
</dbReference>
<feature type="transmembrane region" description="Helical" evidence="1">
    <location>
        <begin position="48"/>
        <end position="69"/>
    </location>
</feature>
<proteinExistence type="predicted"/>
<feature type="transmembrane region" description="Helical" evidence="1">
    <location>
        <begin position="367"/>
        <end position="386"/>
    </location>
</feature>
<organism evidence="2 3">
    <name type="scientific">Paracidovorax valerianellae</name>
    <dbReference type="NCBI Taxonomy" id="187868"/>
    <lineage>
        <taxon>Bacteria</taxon>
        <taxon>Pseudomonadati</taxon>
        <taxon>Pseudomonadota</taxon>
        <taxon>Betaproteobacteria</taxon>
        <taxon>Burkholderiales</taxon>
        <taxon>Comamonadaceae</taxon>
        <taxon>Paracidovorax</taxon>
    </lineage>
</organism>
<feature type="transmembrane region" description="Helical" evidence="1">
    <location>
        <begin position="110"/>
        <end position="127"/>
    </location>
</feature>
<dbReference type="OrthoDB" id="9797953at2"/>
<keyword evidence="3" id="KW-1185">Reference proteome</keyword>
<dbReference type="Pfam" id="PF06779">
    <property type="entry name" value="MFS_4"/>
    <property type="match status" value="1"/>
</dbReference>
<dbReference type="Proteomes" id="UP000198781">
    <property type="component" value="Unassembled WGS sequence"/>
</dbReference>
<keyword evidence="1" id="KW-1133">Transmembrane helix</keyword>
<dbReference type="AlphaFoldDB" id="A0A1G6Q902"/>
<feature type="transmembrane region" description="Helical" evidence="1">
    <location>
        <begin position="20"/>
        <end position="42"/>
    </location>
</feature>